<dbReference type="OMA" id="HWNLLIC"/>
<dbReference type="VEuPathDB" id="FungiDB:ASPNIDRAFT2_1167069"/>
<dbReference type="VEuPathDB" id="FungiDB:An04g03260"/>
<evidence type="ECO:0000313" key="4">
    <source>
        <dbReference type="Proteomes" id="UP000068243"/>
    </source>
</evidence>
<evidence type="ECO:0000313" key="3">
    <source>
        <dbReference type="EMBL" id="GAQ37688.1"/>
    </source>
</evidence>
<keyword evidence="1" id="KW-0175">Coiled coil</keyword>
<name>A0A124BW02_ASPNG</name>
<feature type="compositionally biased region" description="Polar residues" evidence="2">
    <location>
        <begin position="390"/>
        <end position="404"/>
    </location>
</feature>
<dbReference type="Proteomes" id="UP000068243">
    <property type="component" value="Unassembled WGS sequence"/>
</dbReference>
<dbReference type="VEuPathDB" id="FungiDB:ATCC64974_79170"/>
<feature type="compositionally biased region" description="Polar residues" evidence="2">
    <location>
        <begin position="58"/>
        <end position="83"/>
    </location>
</feature>
<dbReference type="VEuPathDB" id="FungiDB:M747DRAFT_295935"/>
<organism evidence="3 4">
    <name type="scientific">Aspergillus niger</name>
    <dbReference type="NCBI Taxonomy" id="5061"/>
    <lineage>
        <taxon>Eukaryota</taxon>
        <taxon>Fungi</taxon>
        <taxon>Dikarya</taxon>
        <taxon>Ascomycota</taxon>
        <taxon>Pezizomycotina</taxon>
        <taxon>Eurotiomycetes</taxon>
        <taxon>Eurotiomycetidae</taxon>
        <taxon>Eurotiales</taxon>
        <taxon>Aspergillaceae</taxon>
        <taxon>Aspergillus</taxon>
        <taxon>Aspergillus subgen. Circumdati</taxon>
    </lineage>
</organism>
<dbReference type="OrthoDB" id="5342758at2759"/>
<gene>
    <name evidence="3" type="ORF">ABL_02260</name>
</gene>
<feature type="region of interest" description="Disordered" evidence="2">
    <location>
        <begin position="390"/>
        <end position="458"/>
    </location>
</feature>
<reference evidence="4" key="1">
    <citation type="journal article" date="2016" name="Genome Announc.">
        <title>Draft genome sequence of Aspergillus niger strain An76.</title>
        <authorList>
            <person name="Gong W."/>
            <person name="Cheng Z."/>
            <person name="Zhang H."/>
            <person name="Liu L."/>
            <person name="Gao P."/>
            <person name="Wang L."/>
        </authorList>
    </citation>
    <scope>NUCLEOTIDE SEQUENCE [LARGE SCALE GENOMIC DNA]</scope>
    <source>
        <strain evidence="4">An76</strain>
    </source>
</reference>
<feature type="coiled-coil region" evidence="1">
    <location>
        <begin position="163"/>
        <end position="204"/>
    </location>
</feature>
<proteinExistence type="predicted"/>
<protein>
    <submittedName>
        <fullName evidence="3">Autophagy-related protein Atg28</fullName>
    </submittedName>
</protein>
<dbReference type="AlphaFoldDB" id="A0A124BW02"/>
<comment type="caution">
    <text evidence="3">The sequence shown here is derived from an EMBL/GenBank/DDBJ whole genome shotgun (WGS) entry which is preliminary data.</text>
</comment>
<evidence type="ECO:0000256" key="1">
    <source>
        <dbReference type="SAM" id="Coils"/>
    </source>
</evidence>
<dbReference type="PaxDb" id="5061-CADANGAP00003949"/>
<accession>A0A124BW02</accession>
<feature type="region of interest" description="Disordered" evidence="2">
    <location>
        <begin position="56"/>
        <end position="94"/>
    </location>
</feature>
<sequence>MSSILPQAGVKHLPALPIGTSSLHQDPIVYIDREARHIQRNLQILIDAQSEGLLASLNGPQQNGSISDGTYTPTSETSSSQRPPTIPIRQPAPEKIGLSAARKGIFRSIYDLLRLREEEREILTFRIDERTQALADINGFNTNRTGLENAISTIQDNRESQHTVALRQESRKLEDDIHELETRLSQMKARHQHILRELSQMENSIESKLSSYRASMLLLDSNIRKYLQNPPVKPQDSSSKDASFYSLNPKRRTLEMAEEHWQKEQSDLRERQREVDAEIEALEAGGGVWKQVIGEVSGFEKRLKSAMRLSIQSQSQLLNHDGPSGSKSEEDLARAVLDDLTHTTERVENHLEVAENKDWKLLVCCISAELQALREARQLLLNVFNVTETDISPSADKGTSNSIHTYEDYDPHGDPLGVDNPEPPAEFLEDTDEHHHGAVSRSDDEDDEPDPAWLLPES</sequence>
<evidence type="ECO:0000256" key="2">
    <source>
        <dbReference type="SAM" id="MobiDB-lite"/>
    </source>
</evidence>
<dbReference type="EMBL" id="BCMY01000003">
    <property type="protein sequence ID" value="GAQ37688.1"/>
    <property type="molecule type" value="Genomic_DNA"/>
</dbReference>